<dbReference type="EMBL" id="MU276134">
    <property type="protein sequence ID" value="KAI0041251.1"/>
    <property type="molecule type" value="Genomic_DNA"/>
</dbReference>
<protein>
    <submittedName>
        <fullName evidence="1">Uncharacterized protein</fullName>
    </submittedName>
</protein>
<evidence type="ECO:0000313" key="2">
    <source>
        <dbReference type="Proteomes" id="UP000814033"/>
    </source>
</evidence>
<name>A0ACB8RCC8_9AGAM</name>
<proteinExistence type="predicted"/>
<organism evidence="1 2">
    <name type="scientific">Auriscalpium vulgare</name>
    <dbReference type="NCBI Taxonomy" id="40419"/>
    <lineage>
        <taxon>Eukaryota</taxon>
        <taxon>Fungi</taxon>
        <taxon>Dikarya</taxon>
        <taxon>Basidiomycota</taxon>
        <taxon>Agaricomycotina</taxon>
        <taxon>Agaricomycetes</taxon>
        <taxon>Russulales</taxon>
        <taxon>Auriscalpiaceae</taxon>
        <taxon>Auriscalpium</taxon>
    </lineage>
</organism>
<keyword evidence="2" id="KW-1185">Reference proteome</keyword>
<comment type="caution">
    <text evidence="1">The sequence shown here is derived from an EMBL/GenBank/DDBJ whole genome shotgun (WGS) entry which is preliminary data.</text>
</comment>
<accession>A0ACB8RCC8</accession>
<reference evidence="1" key="2">
    <citation type="journal article" date="2022" name="New Phytol.">
        <title>Evolutionary transition to the ectomycorrhizal habit in the genomes of a hyperdiverse lineage of mushroom-forming fungi.</title>
        <authorList>
            <person name="Looney B."/>
            <person name="Miyauchi S."/>
            <person name="Morin E."/>
            <person name="Drula E."/>
            <person name="Courty P.E."/>
            <person name="Kohler A."/>
            <person name="Kuo A."/>
            <person name="LaButti K."/>
            <person name="Pangilinan J."/>
            <person name="Lipzen A."/>
            <person name="Riley R."/>
            <person name="Andreopoulos W."/>
            <person name="He G."/>
            <person name="Johnson J."/>
            <person name="Nolan M."/>
            <person name="Tritt A."/>
            <person name="Barry K.W."/>
            <person name="Grigoriev I.V."/>
            <person name="Nagy L.G."/>
            <person name="Hibbett D."/>
            <person name="Henrissat B."/>
            <person name="Matheny P.B."/>
            <person name="Labbe J."/>
            <person name="Martin F.M."/>
        </authorList>
    </citation>
    <scope>NUCLEOTIDE SEQUENCE</scope>
    <source>
        <strain evidence="1">FP105234-sp</strain>
    </source>
</reference>
<sequence length="494" mass="54406">MSLFFMNLPDELLHTILLELDYRSILSCQRTCRKIKNVVDNSINLQYKIELGASAMCEGPGARHLSAVSKLERLREYKDTRAGPIRLEELPFVPALVSGSATWNIHTSVTTLVSSNDEDDGLSVYVQQMPSAARGIEERHWSVTLGAAYRVAAVDASQDLLVVQESEDGDDSSPALSMLALSTGGTHPDTVAYPGRLVPRLSEGDKCGRFEVFGDYCAAICVEREGQVSLIVWKWRTWSADVQISPSAGPAFTIFSRFMFIDSAHIAILVGHPPVISVYAFDTEKTEYLPTNFVLPPNVSLRPKPVLIQCADVASTDHPGIFHPSPSRILSLIFSLPMQPHQFRLNVPVGTLLAHMQAAPTTVQWADWGPAGSRMVPYPFLRTNLTRSAMQMIALAPNSGEQVALLLDYHPLRVARARSRGAGGLVEKAFEVADGSISGLVTTTLPYLERKFTFPWVGDTPYQALVCEDQLFVFEESVDVDDPRLFVRAWACAV</sequence>
<reference evidence="1" key="1">
    <citation type="submission" date="2021-02" db="EMBL/GenBank/DDBJ databases">
        <authorList>
            <consortium name="DOE Joint Genome Institute"/>
            <person name="Ahrendt S."/>
            <person name="Looney B.P."/>
            <person name="Miyauchi S."/>
            <person name="Morin E."/>
            <person name="Drula E."/>
            <person name="Courty P.E."/>
            <person name="Chicoki N."/>
            <person name="Fauchery L."/>
            <person name="Kohler A."/>
            <person name="Kuo A."/>
            <person name="Labutti K."/>
            <person name="Pangilinan J."/>
            <person name="Lipzen A."/>
            <person name="Riley R."/>
            <person name="Andreopoulos W."/>
            <person name="He G."/>
            <person name="Johnson J."/>
            <person name="Barry K.W."/>
            <person name="Grigoriev I.V."/>
            <person name="Nagy L."/>
            <person name="Hibbett D."/>
            <person name="Henrissat B."/>
            <person name="Matheny P.B."/>
            <person name="Labbe J."/>
            <person name="Martin F."/>
        </authorList>
    </citation>
    <scope>NUCLEOTIDE SEQUENCE</scope>
    <source>
        <strain evidence="1">FP105234-sp</strain>
    </source>
</reference>
<dbReference type="Proteomes" id="UP000814033">
    <property type="component" value="Unassembled WGS sequence"/>
</dbReference>
<evidence type="ECO:0000313" key="1">
    <source>
        <dbReference type="EMBL" id="KAI0041251.1"/>
    </source>
</evidence>
<gene>
    <name evidence="1" type="ORF">FA95DRAFT_1611156</name>
</gene>